<evidence type="ECO:0000313" key="3">
    <source>
        <dbReference type="EMBL" id="MCV7229500.1"/>
    </source>
</evidence>
<dbReference type="EMBL" id="JACKTY010000043">
    <property type="protein sequence ID" value="MCV7229500.1"/>
    <property type="molecule type" value="Genomic_DNA"/>
</dbReference>
<evidence type="ECO:0000313" key="4">
    <source>
        <dbReference type="Proteomes" id="UP001526201"/>
    </source>
</evidence>
<dbReference type="RefSeq" id="WP_264070743.1">
    <property type="nucleotide sequence ID" value="NZ_JACKTY010000043.1"/>
</dbReference>
<evidence type="ECO:0000259" key="2">
    <source>
        <dbReference type="Pfam" id="PF20091"/>
    </source>
</evidence>
<feature type="domain" description="Alpha/beta hydrolase" evidence="2">
    <location>
        <begin position="23"/>
        <end position="458"/>
    </location>
</feature>
<dbReference type="Pfam" id="PF20091">
    <property type="entry name" value="Abhydrolase_10"/>
    <property type="match status" value="1"/>
</dbReference>
<protein>
    <recommendedName>
        <fullName evidence="2">Alpha/beta hydrolase domain-containing protein</fullName>
    </recommendedName>
</protein>
<proteinExistence type="predicted"/>
<accession>A0ABT3CJ37</accession>
<feature type="region of interest" description="Disordered" evidence="1">
    <location>
        <begin position="1"/>
        <end position="30"/>
    </location>
</feature>
<name>A0ABT3CJ37_9MYCO</name>
<organism evidence="3 4">
    <name type="scientific">Mycolicibacterium komossense</name>
    <dbReference type="NCBI Taxonomy" id="1779"/>
    <lineage>
        <taxon>Bacteria</taxon>
        <taxon>Bacillati</taxon>
        <taxon>Actinomycetota</taxon>
        <taxon>Actinomycetes</taxon>
        <taxon>Mycobacteriales</taxon>
        <taxon>Mycobacteriaceae</taxon>
        <taxon>Mycolicibacterium</taxon>
    </lineage>
</organism>
<reference evidence="3 4" key="1">
    <citation type="journal article" date="2022" name="BMC Genomics">
        <title>Comparative genome analysis of mycobacteria focusing on tRNA and non-coding RNA.</title>
        <authorList>
            <person name="Behra P.R.K."/>
            <person name="Pettersson B.M.F."/>
            <person name="Ramesh M."/>
            <person name="Das S."/>
            <person name="Dasgupta S."/>
            <person name="Kirsebom L.A."/>
        </authorList>
    </citation>
    <scope>NUCLEOTIDE SEQUENCE [LARGE SCALE GENOMIC DNA]</scope>
    <source>
        <strain evidence="3 4">DSM 44078</strain>
    </source>
</reference>
<evidence type="ECO:0000256" key="1">
    <source>
        <dbReference type="SAM" id="MobiDB-lite"/>
    </source>
</evidence>
<dbReference type="Proteomes" id="UP001526201">
    <property type="component" value="Unassembled WGS sequence"/>
</dbReference>
<comment type="caution">
    <text evidence="3">The sequence shown here is derived from an EMBL/GenBank/DDBJ whole genome shotgun (WGS) entry which is preliminary data.</text>
</comment>
<dbReference type="InterPro" id="IPR045394">
    <property type="entry name" value="Abhydrolase_dom"/>
</dbReference>
<gene>
    <name evidence="3" type="ORF">H7J73_26175</name>
</gene>
<keyword evidence="4" id="KW-1185">Reference proteome</keyword>
<sequence length="466" mass="50676">MPTSFAQRKGRDGDAGVGRLSIRGPVTGGRGRPYSSSIVDLDEYGYCEAEYFVSGRAATFAPAPGTTLGVDGHWNVVATDGADFTTRILVRRPSAERFNGTVVVEFMQEYFGTERDTNFRWNAETLMREGFAWVGASLHHESVDATGGQEVEYQGMKLRPGPAMIEWDADRYARLRFPSSDLCYDVLSQIGRAVGPERDGAVDPLPGLEVHRVVAVGNTIAADRLQHYINGIHHRDSVFDGFLLQDVAESGVGLSGDVQSPAGLCLRTDINVPTIVLNTMTAAVQAVDQPEGPYLRFWEPAGSAHTTGAYMVRVAAATKRDLGVESPICPADYTNTFPLEYIAGAALVAVNRWAAEQHPAPSFARLVRTGQPPAASEEVDEHGNALGGLRSPWVDVPIARYDWRGECLGDAGRTYPFTADQLTGLYGEPANYHRAFEMQARGAQERGVLLAQDVQQAISIARKVTW</sequence>